<reference evidence="1 2" key="2">
    <citation type="journal article" date="2022" name="Mol. Ecol. Resour.">
        <title>The genomes of chicory, endive, great burdock and yacon provide insights into Asteraceae paleo-polyploidization history and plant inulin production.</title>
        <authorList>
            <person name="Fan W."/>
            <person name="Wang S."/>
            <person name="Wang H."/>
            <person name="Wang A."/>
            <person name="Jiang F."/>
            <person name="Liu H."/>
            <person name="Zhao H."/>
            <person name="Xu D."/>
            <person name="Zhang Y."/>
        </authorList>
    </citation>
    <scope>NUCLEOTIDE SEQUENCE [LARGE SCALE GENOMIC DNA]</scope>
    <source>
        <strain evidence="2">cv. Yunnan</strain>
        <tissue evidence="1">Leaves</tissue>
    </source>
</reference>
<gene>
    <name evidence="1" type="ORF">L1987_30858</name>
</gene>
<comment type="caution">
    <text evidence="1">The sequence shown here is derived from an EMBL/GenBank/DDBJ whole genome shotgun (WGS) entry which is preliminary data.</text>
</comment>
<reference evidence="2" key="1">
    <citation type="journal article" date="2022" name="Mol. Ecol. Resour.">
        <title>The genomes of chicory, endive, great burdock and yacon provide insights into Asteraceae palaeo-polyploidization history and plant inulin production.</title>
        <authorList>
            <person name="Fan W."/>
            <person name="Wang S."/>
            <person name="Wang H."/>
            <person name="Wang A."/>
            <person name="Jiang F."/>
            <person name="Liu H."/>
            <person name="Zhao H."/>
            <person name="Xu D."/>
            <person name="Zhang Y."/>
        </authorList>
    </citation>
    <scope>NUCLEOTIDE SEQUENCE [LARGE SCALE GENOMIC DNA]</scope>
    <source>
        <strain evidence="2">cv. Yunnan</strain>
    </source>
</reference>
<accession>A0ACB9I3S3</accession>
<evidence type="ECO:0000313" key="1">
    <source>
        <dbReference type="EMBL" id="KAI3802717.1"/>
    </source>
</evidence>
<evidence type="ECO:0000313" key="2">
    <source>
        <dbReference type="Proteomes" id="UP001056120"/>
    </source>
</evidence>
<proteinExistence type="predicted"/>
<name>A0ACB9I3S3_9ASTR</name>
<dbReference type="Proteomes" id="UP001056120">
    <property type="component" value="Linkage Group LG10"/>
</dbReference>
<organism evidence="1 2">
    <name type="scientific">Smallanthus sonchifolius</name>
    <dbReference type="NCBI Taxonomy" id="185202"/>
    <lineage>
        <taxon>Eukaryota</taxon>
        <taxon>Viridiplantae</taxon>
        <taxon>Streptophyta</taxon>
        <taxon>Embryophyta</taxon>
        <taxon>Tracheophyta</taxon>
        <taxon>Spermatophyta</taxon>
        <taxon>Magnoliopsida</taxon>
        <taxon>eudicotyledons</taxon>
        <taxon>Gunneridae</taxon>
        <taxon>Pentapetalae</taxon>
        <taxon>asterids</taxon>
        <taxon>campanulids</taxon>
        <taxon>Asterales</taxon>
        <taxon>Asteraceae</taxon>
        <taxon>Asteroideae</taxon>
        <taxon>Heliantheae alliance</taxon>
        <taxon>Millerieae</taxon>
        <taxon>Smallanthus</taxon>
    </lineage>
</organism>
<dbReference type="EMBL" id="CM042027">
    <property type="protein sequence ID" value="KAI3802717.1"/>
    <property type="molecule type" value="Genomic_DNA"/>
</dbReference>
<keyword evidence="2" id="KW-1185">Reference proteome</keyword>
<sequence length="302" mass="34750">MANVAKAKPALTSQRSSSNAPGCSSLGLKVKYMPRIRRVDANFCRPCHPNKKIVLGTCIINPNVCREWLMKVEADLEVAKNTIEELKVLSSIENKFIIETEAHVKDMQEDMFVNLRSIELKKAYEETDEAKEALDGREKALREVKKKTEMDTRGHAATSLTVNVVISCLVIEKKWDLRRELPLRRQGSVKETCCDHLEDKLLDRYFGTDQADSLGRQGGTRDNYQYGLEKKHFETHSHFPKGVNETLLDIYEAIDNVEPDILKQIYDLAKMMTKKIQVMTEIREVMVEMMMMMIMEIGKMFR</sequence>
<protein>
    <submittedName>
        <fullName evidence="1">Uncharacterized protein</fullName>
    </submittedName>
</protein>